<organism evidence="3 4">
    <name type="scientific">Amborella trichopoda</name>
    <dbReference type="NCBI Taxonomy" id="13333"/>
    <lineage>
        <taxon>Eukaryota</taxon>
        <taxon>Viridiplantae</taxon>
        <taxon>Streptophyta</taxon>
        <taxon>Embryophyta</taxon>
        <taxon>Tracheophyta</taxon>
        <taxon>Spermatophyta</taxon>
        <taxon>Magnoliopsida</taxon>
        <taxon>Amborellales</taxon>
        <taxon>Amborellaceae</taxon>
        <taxon>Amborella</taxon>
    </lineage>
</organism>
<dbReference type="Pfam" id="PF05096">
    <property type="entry name" value="Glu_cyclase_2"/>
    <property type="match status" value="1"/>
</dbReference>
<keyword evidence="4" id="KW-1185">Reference proteome</keyword>
<feature type="region of interest" description="Disordered" evidence="1">
    <location>
        <begin position="1"/>
        <end position="28"/>
    </location>
</feature>
<dbReference type="SUPFAM" id="SSF63825">
    <property type="entry name" value="YWTD domain"/>
    <property type="match status" value="1"/>
</dbReference>
<proteinExistence type="predicted"/>
<dbReference type="PANTHER" id="PTHR31270:SF1">
    <property type="entry name" value="GLUTAMINYL-PEPTIDE CYCLOTRANSFERASE"/>
    <property type="match status" value="1"/>
</dbReference>
<dbReference type="STRING" id="13333.W1NKT3"/>
<dbReference type="OMA" id="YTDSFWI"/>
<evidence type="ECO:0000313" key="4">
    <source>
        <dbReference type="Proteomes" id="UP000017836"/>
    </source>
</evidence>
<evidence type="ECO:0008006" key="5">
    <source>
        <dbReference type="Google" id="ProtNLM"/>
    </source>
</evidence>
<keyword evidence="2" id="KW-0472">Membrane</keyword>
<dbReference type="InterPro" id="IPR007788">
    <property type="entry name" value="QCT"/>
</dbReference>
<dbReference type="EMBL" id="KI397142">
    <property type="protein sequence ID" value="ERM96437.1"/>
    <property type="molecule type" value="Genomic_DNA"/>
</dbReference>
<keyword evidence="2" id="KW-0812">Transmembrane</keyword>
<sequence length="363" mass="40610">MAKALKLSRRSAPRRSSPMASAATPSRSNTVSVAHRSSSTTVALLVSSFFAGFLLLGLLFYAAPINGLWSSVSASIYTIEVVNEFPHDPQAFTQGLLYAGNDTLYESTGLNGHSSVRRVHMPTGKVEDIHRMDHSQFGEGLTLLNERLFQVTWLTNIGYIYDQHNLSKFEKFTHEMKDGWGLATDGKTIFGSDGSSTLYQLDPKTLKVQEKVNVKYNGYEVHNINELEFVNGEVWANVWQSDCIARISHKDGLVTGWILLHSLRQGLISSGNKGIDVLNGIAWDEEKNRHYVTGKWWPKLYEIKLHPSVSCSPLPRTEVTAKRLGLKNSASNRANHESFEVKWSLARYGIMVTSMKLPSMDLF</sequence>
<dbReference type="GO" id="GO:0016603">
    <property type="term" value="F:glutaminyl-peptide cyclotransferase activity"/>
    <property type="evidence" value="ECO:0000318"/>
    <property type="project" value="GO_Central"/>
</dbReference>
<evidence type="ECO:0000313" key="3">
    <source>
        <dbReference type="EMBL" id="ERM96437.1"/>
    </source>
</evidence>
<reference evidence="4" key="1">
    <citation type="journal article" date="2013" name="Science">
        <title>The Amborella genome and the evolution of flowering plants.</title>
        <authorList>
            <consortium name="Amborella Genome Project"/>
        </authorList>
    </citation>
    <scope>NUCLEOTIDE SEQUENCE [LARGE SCALE GENOMIC DNA]</scope>
</reference>
<evidence type="ECO:0000256" key="2">
    <source>
        <dbReference type="SAM" id="Phobius"/>
    </source>
</evidence>
<dbReference type="Gene3D" id="2.130.10.10">
    <property type="entry name" value="YVTN repeat-like/Quinoprotein amine dehydrogenase"/>
    <property type="match status" value="1"/>
</dbReference>
<keyword evidence="2" id="KW-1133">Transmembrane helix</keyword>
<dbReference type="AlphaFoldDB" id="W1NKT3"/>
<dbReference type="PANTHER" id="PTHR31270">
    <property type="entry name" value="GLUTAMINYL-PEPTIDE CYCLOTRANSFERASE"/>
    <property type="match status" value="1"/>
</dbReference>
<dbReference type="Gramene" id="ERM96437">
    <property type="protein sequence ID" value="ERM96437"/>
    <property type="gene ID" value="AMTR_s00001p00250420"/>
</dbReference>
<gene>
    <name evidence="3" type="ORF">AMTR_s00001p00250420</name>
</gene>
<evidence type="ECO:0000256" key="1">
    <source>
        <dbReference type="SAM" id="MobiDB-lite"/>
    </source>
</evidence>
<dbReference type="InterPro" id="IPR015943">
    <property type="entry name" value="WD40/YVTN_repeat-like_dom_sf"/>
</dbReference>
<dbReference type="HOGENOM" id="CLU_060272_1_0_1"/>
<name>W1NKT3_AMBTC</name>
<feature type="compositionally biased region" description="Basic residues" evidence="1">
    <location>
        <begin position="1"/>
        <end position="13"/>
    </location>
</feature>
<dbReference type="eggNOG" id="ENOG502QUQC">
    <property type="taxonomic scope" value="Eukaryota"/>
</dbReference>
<feature type="compositionally biased region" description="Low complexity" evidence="1">
    <location>
        <begin position="14"/>
        <end position="28"/>
    </location>
</feature>
<dbReference type="Proteomes" id="UP000017836">
    <property type="component" value="Unassembled WGS sequence"/>
</dbReference>
<protein>
    <recommendedName>
        <fullName evidence="5">Glutamine cyclotransferase</fullName>
    </recommendedName>
</protein>
<accession>W1NKT3</accession>
<feature type="transmembrane region" description="Helical" evidence="2">
    <location>
        <begin position="42"/>
        <end position="63"/>
    </location>
</feature>